<dbReference type="EMBL" id="JAUKUC010000001">
    <property type="protein sequence ID" value="MDO1511287.1"/>
    <property type="molecule type" value="Genomic_DNA"/>
</dbReference>
<reference evidence="1" key="2">
    <citation type="submission" date="2023-06" db="EMBL/GenBank/DDBJ databases">
        <authorList>
            <person name="Lucena T."/>
            <person name="Sun Q."/>
        </authorList>
    </citation>
    <scope>NUCLEOTIDE SEQUENCE</scope>
    <source>
        <strain evidence="1">CECT 8869</strain>
    </source>
</reference>
<protein>
    <submittedName>
        <fullName evidence="1">Uncharacterized protein</fullName>
    </submittedName>
</protein>
<proteinExistence type="predicted"/>
<gene>
    <name evidence="1" type="ORF">Q2T41_01240</name>
</gene>
<accession>A0ABT8RLE1</accession>
<keyword evidence="2" id="KW-1185">Reference proteome</keyword>
<comment type="caution">
    <text evidence="1">The sequence shown here is derived from an EMBL/GenBank/DDBJ whole genome shotgun (WGS) entry which is preliminary data.</text>
</comment>
<dbReference type="RefSeq" id="WP_304434434.1">
    <property type="nucleotide sequence ID" value="NZ_JAUKUC010000001.1"/>
</dbReference>
<organism evidence="1 2">
    <name type="scientific">Maribacter confluentis</name>
    <dbReference type="NCBI Taxonomy" id="1656093"/>
    <lineage>
        <taxon>Bacteria</taxon>
        <taxon>Pseudomonadati</taxon>
        <taxon>Bacteroidota</taxon>
        <taxon>Flavobacteriia</taxon>
        <taxon>Flavobacteriales</taxon>
        <taxon>Flavobacteriaceae</taxon>
        <taxon>Maribacter</taxon>
    </lineage>
</organism>
<dbReference type="Proteomes" id="UP001168579">
    <property type="component" value="Unassembled WGS sequence"/>
</dbReference>
<name>A0ABT8RLE1_9FLAO</name>
<evidence type="ECO:0000313" key="1">
    <source>
        <dbReference type="EMBL" id="MDO1511287.1"/>
    </source>
</evidence>
<evidence type="ECO:0000313" key="2">
    <source>
        <dbReference type="Proteomes" id="UP001168579"/>
    </source>
</evidence>
<reference evidence="1" key="1">
    <citation type="journal article" date="2014" name="Int. J. Syst. Evol. Microbiol.">
        <title>Complete genome of a new Firmicutes species belonging to the dominant human colonic microbiota ('Ruminococcus bicirculans') reveals two chromosomes and a selective capacity to utilize plant glucans.</title>
        <authorList>
            <consortium name="NISC Comparative Sequencing Program"/>
            <person name="Wegmann U."/>
            <person name="Louis P."/>
            <person name="Goesmann A."/>
            <person name="Henrissat B."/>
            <person name="Duncan S.H."/>
            <person name="Flint H.J."/>
        </authorList>
    </citation>
    <scope>NUCLEOTIDE SEQUENCE</scope>
    <source>
        <strain evidence="1">CECT 8869</strain>
    </source>
</reference>
<sequence>MKVIKMKYDVILNGLLRISIISNVESVKRVQSRVAVLMKN</sequence>